<feature type="compositionally biased region" description="Polar residues" evidence="3">
    <location>
        <begin position="487"/>
        <end position="499"/>
    </location>
</feature>
<dbReference type="InterPro" id="IPR050730">
    <property type="entry name" value="UBX_domain-protein"/>
</dbReference>
<evidence type="ECO:0000256" key="2">
    <source>
        <dbReference type="SAM" id="Coils"/>
    </source>
</evidence>
<protein>
    <recommendedName>
        <fullName evidence="8">UBX domain-containing protein</fullName>
    </recommendedName>
</protein>
<feature type="domain" description="CUE" evidence="5">
    <location>
        <begin position="22"/>
        <end position="65"/>
    </location>
</feature>
<feature type="region of interest" description="Disordered" evidence="3">
    <location>
        <begin position="476"/>
        <end position="521"/>
    </location>
</feature>
<dbReference type="Gene3D" id="3.10.20.90">
    <property type="entry name" value="Phosphatidylinositol 3-kinase Catalytic Subunit, Chain A, domain 1"/>
    <property type="match status" value="1"/>
</dbReference>
<feature type="domain" description="UBX" evidence="4">
    <location>
        <begin position="405"/>
        <end position="478"/>
    </location>
</feature>
<dbReference type="STRING" id="147828.A0A4V3SCN6"/>
<feature type="coiled-coil region" evidence="2">
    <location>
        <begin position="346"/>
        <end position="377"/>
    </location>
</feature>
<dbReference type="InterPro" id="IPR001012">
    <property type="entry name" value="UBX_dom"/>
</dbReference>
<comment type="caution">
    <text evidence="6">The sequence shown here is derived from an EMBL/GenBank/DDBJ whole genome shotgun (WGS) entry which is preliminary data.</text>
</comment>
<dbReference type="InterPro" id="IPR029071">
    <property type="entry name" value="Ubiquitin-like_domsf"/>
</dbReference>
<keyword evidence="7" id="KW-1185">Reference proteome</keyword>
<dbReference type="Gene3D" id="1.10.8.10">
    <property type="entry name" value="DNA helicase RuvA subunit, C-terminal domain"/>
    <property type="match status" value="1"/>
</dbReference>
<name>A0A4V3SCN6_OPIFE</name>
<evidence type="ECO:0008006" key="8">
    <source>
        <dbReference type="Google" id="ProtNLM"/>
    </source>
</evidence>
<organism evidence="6 7">
    <name type="scientific">Opisthorchis felineus</name>
    <dbReference type="NCBI Taxonomy" id="147828"/>
    <lineage>
        <taxon>Eukaryota</taxon>
        <taxon>Metazoa</taxon>
        <taxon>Spiralia</taxon>
        <taxon>Lophotrochozoa</taxon>
        <taxon>Platyhelminthes</taxon>
        <taxon>Trematoda</taxon>
        <taxon>Digenea</taxon>
        <taxon>Opisthorchiida</taxon>
        <taxon>Opisthorchiata</taxon>
        <taxon>Opisthorchiidae</taxon>
        <taxon>Opisthorchis</taxon>
    </lineage>
</organism>
<dbReference type="Gene3D" id="3.40.30.10">
    <property type="entry name" value="Glutaredoxin"/>
    <property type="match status" value="1"/>
</dbReference>
<dbReference type="InterPro" id="IPR036249">
    <property type="entry name" value="Thioredoxin-like_sf"/>
</dbReference>
<proteinExistence type="predicted"/>
<dbReference type="SUPFAM" id="SSF54236">
    <property type="entry name" value="Ubiquitin-like"/>
    <property type="match status" value="1"/>
</dbReference>
<sequence length="539" mass="61311">MSEGEEAHGGNGENADSSLTTEQNENIQHLQEISGSLDRTAARSLLEECSWDLERAVNKALGLPDPLEELPHVRRRGNARTENPLPSVNLVPPNQRVLRVADSQPRGWWWALLLLFEPFRLTYHFLFSVARFFTSFLWPDPRNQVTDPVGDVQRFITYFKSNYVNNGKFRSTEGAFPSTSRPDFPPFYEGSYAQALQEAKRSLRFLVVYLHGDSHEDTRTFCEKTLLDSDVIRFLDNREQIVFWGCNIKSPEGYRVSRTLREHTYPFIGVIGLTSLTVPEFGHFANSTIGMALLGRIEGAVQPIDLIQQLTSIFEEHQGATIAARLDRREREAAARIREEQDLAYKQSLERDRAKLAAREEEQRNAALEAAEQARLRRRQDALKRARANRRTRWRVCLPPEPEQNSPSTVQLSVKLPNGRRVHRTFRVNDSVKILYYFILSHDDAPENFEIQANFPKRLLPCQPEQESDLEDYIDEEGESPADTGCPASTAQHSISADTKTGGLNVVSDWSPHSPTDPPTFLQLGLSKPEVLFVIDKDA</sequence>
<feature type="region of interest" description="Disordered" evidence="3">
    <location>
        <begin position="1"/>
        <end position="20"/>
    </location>
</feature>
<reference evidence="6 7" key="1">
    <citation type="journal article" date="2019" name="BMC Genomics">
        <title>New insights from Opisthorchis felineus genome: update on genomics of the epidemiologically important liver flukes.</title>
        <authorList>
            <person name="Ershov N.I."/>
            <person name="Mordvinov V.A."/>
            <person name="Prokhortchouk E.B."/>
            <person name="Pakharukova M.Y."/>
            <person name="Gunbin K.V."/>
            <person name="Ustyantsev K."/>
            <person name="Genaev M.A."/>
            <person name="Blinov A.G."/>
            <person name="Mazur A."/>
            <person name="Boulygina E."/>
            <person name="Tsygankova S."/>
            <person name="Khrameeva E."/>
            <person name="Chekanov N."/>
            <person name="Fan G."/>
            <person name="Xiao A."/>
            <person name="Zhang H."/>
            <person name="Xu X."/>
            <person name="Yang H."/>
            <person name="Solovyev V."/>
            <person name="Lee S.M."/>
            <person name="Liu X."/>
            <person name="Afonnikov D.A."/>
            <person name="Skryabin K.G."/>
        </authorList>
    </citation>
    <scope>NUCLEOTIDE SEQUENCE [LARGE SCALE GENOMIC DNA]</scope>
    <source>
        <strain evidence="6">AK-0245</strain>
        <tissue evidence="6">Whole organism</tissue>
    </source>
</reference>
<dbReference type="Pfam" id="PF14555">
    <property type="entry name" value="UBA_4"/>
    <property type="match status" value="1"/>
</dbReference>
<keyword evidence="1 2" id="KW-0175">Coiled coil</keyword>
<evidence type="ECO:0000256" key="3">
    <source>
        <dbReference type="SAM" id="MobiDB-lite"/>
    </source>
</evidence>
<dbReference type="SMART" id="SM00594">
    <property type="entry name" value="UAS"/>
    <property type="match status" value="1"/>
</dbReference>
<dbReference type="InterPro" id="IPR006577">
    <property type="entry name" value="UAS"/>
</dbReference>
<evidence type="ECO:0000259" key="4">
    <source>
        <dbReference type="PROSITE" id="PS50033"/>
    </source>
</evidence>
<dbReference type="GO" id="GO:0043130">
    <property type="term" value="F:ubiquitin binding"/>
    <property type="evidence" value="ECO:0007669"/>
    <property type="project" value="InterPro"/>
</dbReference>
<dbReference type="AlphaFoldDB" id="A0A4V3SCN6"/>
<dbReference type="GO" id="GO:0005783">
    <property type="term" value="C:endoplasmic reticulum"/>
    <property type="evidence" value="ECO:0007669"/>
    <property type="project" value="TreeGrafter"/>
</dbReference>
<dbReference type="EMBL" id="SJOL01009422">
    <property type="protein sequence ID" value="TGZ57594.1"/>
    <property type="molecule type" value="Genomic_DNA"/>
</dbReference>
<evidence type="ECO:0000256" key="1">
    <source>
        <dbReference type="ARBA" id="ARBA00023054"/>
    </source>
</evidence>
<dbReference type="GO" id="GO:0036503">
    <property type="term" value="P:ERAD pathway"/>
    <property type="evidence" value="ECO:0007669"/>
    <property type="project" value="TreeGrafter"/>
</dbReference>
<evidence type="ECO:0000313" key="6">
    <source>
        <dbReference type="EMBL" id="TGZ57594.1"/>
    </source>
</evidence>
<dbReference type="OrthoDB" id="1026733at2759"/>
<gene>
    <name evidence="6" type="ORF">CRM22_009913</name>
</gene>
<dbReference type="PROSITE" id="PS50033">
    <property type="entry name" value="UBX"/>
    <property type="match status" value="1"/>
</dbReference>
<dbReference type="Proteomes" id="UP000308267">
    <property type="component" value="Unassembled WGS sequence"/>
</dbReference>
<dbReference type="PANTHER" id="PTHR23322">
    <property type="entry name" value="FAS-ASSOCIATED PROTEIN"/>
    <property type="match status" value="1"/>
</dbReference>
<dbReference type="CDD" id="cd14273">
    <property type="entry name" value="UBA_TAP-C_like"/>
    <property type="match status" value="1"/>
</dbReference>
<dbReference type="InterPro" id="IPR003892">
    <property type="entry name" value="CUE"/>
</dbReference>
<dbReference type="SUPFAM" id="SSF52833">
    <property type="entry name" value="Thioredoxin-like"/>
    <property type="match status" value="1"/>
</dbReference>
<dbReference type="PANTHER" id="PTHR23322:SF1">
    <property type="entry name" value="FAS-ASSOCIATED FACTOR 2"/>
    <property type="match status" value="1"/>
</dbReference>
<dbReference type="PROSITE" id="PS51140">
    <property type="entry name" value="CUE"/>
    <property type="match status" value="1"/>
</dbReference>
<evidence type="ECO:0000313" key="7">
    <source>
        <dbReference type="Proteomes" id="UP000308267"/>
    </source>
</evidence>
<evidence type="ECO:0000259" key="5">
    <source>
        <dbReference type="PROSITE" id="PS51140"/>
    </source>
</evidence>
<accession>A0A4V3SCN6</accession>
<dbReference type="Pfam" id="PF00789">
    <property type="entry name" value="UBX"/>
    <property type="match status" value="1"/>
</dbReference>